<protein>
    <recommendedName>
        <fullName evidence="1">SCP2 domain-containing protein</fullName>
    </recommendedName>
</protein>
<dbReference type="InterPro" id="IPR003033">
    <property type="entry name" value="SCP2_sterol-bd_dom"/>
</dbReference>
<name>A0A8J7KKV6_9ACTN</name>
<reference evidence="2" key="1">
    <citation type="submission" date="2020-11" db="EMBL/GenBank/DDBJ databases">
        <title>Sequencing the genomes of 1000 actinobacteria strains.</title>
        <authorList>
            <person name="Klenk H.-P."/>
        </authorList>
    </citation>
    <scope>NUCLEOTIDE SEQUENCE</scope>
    <source>
        <strain evidence="2">DSM 45356</strain>
    </source>
</reference>
<dbReference type="Pfam" id="PF02036">
    <property type="entry name" value="SCP2"/>
    <property type="match status" value="1"/>
</dbReference>
<dbReference type="EMBL" id="JADOUF010000001">
    <property type="protein sequence ID" value="MBG6141720.1"/>
    <property type="molecule type" value="Genomic_DNA"/>
</dbReference>
<dbReference type="SUPFAM" id="SSF55718">
    <property type="entry name" value="SCP-like"/>
    <property type="match status" value="1"/>
</dbReference>
<dbReference type="Gene3D" id="3.30.1050.10">
    <property type="entry name" value="SCP2 sterol-binding domain"/>
    <property type="match status" value="1"/>
</dbReference>
<gene>
    <name evidence="2" type="ORF">IW245_007914</name>
</gene>
<evidence type="ECO:0000313" key="2">
    <source>
        <dbReference type="EMBL" id="MBG6141720.1"/>
    </source>
</evidence>
<accession>A0A8J7KKV6</accession>
<keyword evidence="3" id="KW-1185">Reference proteome</keyword>
<comment type="caution">
    <text evidence="2">The sequence shown here is derived from an EMBL/GenBank/DDBJ whole genome shotgun (WGS) entry which is preliminary data.</text>
</comment>
<sequence>MAEIDGFGNLSEISPSDFAKLVKTAPKEVFAQILEDADARTTVLDEVFSRMQQVYKGGKSTNAILHWKILDKPGGGYDLYETVLNGTECTVNKDGEGEPRATISLNGTEFLKLASGNASPPVQFMTGKIKIKGDLGFAAGLASLFNIPKA</sequence>
<evidence type="ECO:0000313" key="3">
    <source>
        <dbReference type="Proteomes" id="UP000622552"/>
    </source>
</evidence>
<dbReference type="InterPro" id="IPR036527">
    <property type="entry name" value="SCP2_sterol-bd_dom_sf"/>
</dbReference>
<dbReference type="AlphaFoldDB" id="A0A8J7KKV6"/>
<proteinExistence type="predicted"/>
<dbReference type="Proteomes" id="UP000622552">
    <property type="component" value="Unassembled WGS sequence"/>
</dbReference>
<dbReference type="RefSeq" id="WP_197008104.1">
    <property type="nucleotide sequence ID" value="NZ_BONS01000013.1"/>
</dbReference>
<organism evidence="2 3">
    <name type="scientific">Longispora fulva</name>
    <dbReference type="NCBI Taxonomy" id="619741"/>
    <lineage>
        <taxon>Bacteria</taxon>
        <taxon>Bacillati</taxon>
        <taxon>Actinomycetota</taxon>
        <taxon>Actinomycetes</taxon>
        <taxon>Micromonosporales</taxon>
        <taxon>Micromonosporaceae</taxon>
        <taxon>Longispora</taxon>
    </lineage>
</organism>
<evidence type="ECO:0000259" key="1">
    <source>
        <dbReference type="Pfam" id="PF02036"/>
    </source>
</evidence>
<feature type="domain" description="SCP2" evidence="1">
    <location>
        <begin position="59"/>
        <end position="145"/>
    </location>
</feature>